<comment type="caution">
    <text evidence="1">The sequence shown here is derived from an EMBL/GenBank/DDBJ whole genome shotgun (WGS) entry which is preliminary data.</text>
</comment>
<sequence>MSVEAALTNDPIRTKGLELLAANLGTIGMVRFFQQTENGWGDYTHDRQTWLGERGVKNLAAQIKHRKQNTD</sequence>
<name>A0A8J7U3F4_9BACT</name>
<protein>
    <submittedName>
        <fullName evidence="1">Uncharacterized protein</fullName>
    </submittedName>
</protein>
<keyword evidence="2" id="KW-1185">Reference proteome</keyword>
<organism evidence="1 2">
    <name type="scientific">Acanthopleuribacter pedis</name>
    <dbReference type="NCBI Taxonomy" id="442870"/>
    <lineage>
        <taxon>Bacteria</taxon>
        <taxon>Pseudomonadati</taxon>
        <taxon>Acidobacteriota</taxon>
        <taxon>Holophagae</taxon>
        <taxon>Acanthopleuribacterales</taxon>
        <taxon>Acanthopleuribacteraceae</taxon>
        <taxon>Acanthopleuribacter</taxon>
    </lineage>
</organism>
<proteinExistence type="predicted"/>
<reference evidence="1" key="1">
    <citation type="submission" date="2021-03" db="EMBL/GenBank/DDBJ databases">
        <authorList>
            <person name="Wang G."/>
        </authorList>
    </citation>
    <scope>NUCLEOTIDE SEQUENCE</scope>
    <source>
        <strain evidence="1">KCTC 12899</strain>
    </source>
</reference>
<dbReference type="RefSeq" id="WP_207858359.1">
    <property type="nucleotide sequence ID" value="NZ_JAFREP010000007.1"/>
</dbReference>
<evidence type="ECO:0000313" key="2">
    <source>
        <dbReference type="Proteomes" id="UP000664417"/>
    </source>
</evidence>
<dbReference type="Proteomes" id="UP000664417">
    <property type="component" value="Unassembled WGS sequence"/>
</dbReference>
<evidence type="ECO:0000313" key="1">
    <source>
        <dbReference type="EMBL" id="MBO1318704.1"/>
    </source>
</evidence>
<dbReference type="AlphaFoldDB" id="A0A8J7U3F4"/>
<gene>
    <name evidence="1" type="ORF">J3U88_09550</name>
</gene>
<dbReference type="EMBL" id="JAFREP010000007">
    <property type="protein sequence ID" value="MBO1318704.1"/>
    <property type="molecule type" value="Genomic_DNA"/>
</dbReference>
<accession>A0A8J7U3F4</accession>